<dbReference type="EMBL" id="QKKF02000377">
    <property type="protein sequence ID" value="RZF49178.1"/>
    <property type="molecule type" value="Genomic_DNA"/>
</dbReference>
<dbReference type="STRING" id="195883.A0A482XVH0"/>
<evidence type="ECO:0000313" key="2">
    <source>
        <dbReference type="EMBL" id="RZF49178.1"/>
    </source>
</evidence>
<sequence length="125" mass="13113">MKNNEYPFSGALDSTLQPVLLNSSMNVNTTNNSSSAQQFGKTWSNSGSLNIDIDNLALGPGRGGHKHGSAPSMNQLASNPTSPMHPAVRPSGFPGPSIPASSVGSQGMQIPQSLQMQPNFFPAFK</sequence>
<organism evidence="2 3">
    <name type="scientific">Laodelphax striatellus</name>
    <name type="common">Small brown planthopper</name>
    <name type="synonym">Delphax striatella</name>
    <dbReference type="NCBI Taxonomy" id="195883"/>
    <lineage>
        <taxon>Eukaryota</taxon>
        <taxon>Metazoa</taxon>
        <taxon>Ecdysozoa</taxon>
        <taxon>Arthropoda</taxon>
        <taxon>Hexapoda</taxon>
        <taxon>Insecta</taxon>
        <taxon>Pterygota</taxon>
        <taxon>Neoptera</taxon>
        <taxon>Paraneoptera</taxon>
        <taxon>Hemiptera</taxon>
        <taxon>Auchenorrhyncha</taxon>
        <taxon>Fulgoroidea</taxon>
        <taxon>Delphacidae</taxon>
        <taxon>Criomorphinae</taxon>
        <taxon>Laodelphax</taxon>
    </lineage>
</organism>
<feature type="region of interest" description="Disordered" evidence="1">
    <location>
        <begin position="56"/>
        <end position="125"/>
    </location>
</feature>
<protein>
    <submittedName>
        <fullName evidence="2">Uncharacterized protein</fullName>
    </submittedName>
</protein>
<comment type="caution">
    <text evidence="2">The sequence shown here is derived from an EMBL/GenBank/DDBJ whole genome shotgun (WGS) entry which is preliminary data.</text>
</comment>
<feature type="compositionally biased region" description="Polar residues" evidence="1">
    <location>
        <begin position="99"/>
        <end position="118"/>
    </location>
</feature>
<dbReference type="AlphaFoldDB" id="A0A482XVH0"/>
<dbReference type="InParanoid" id="A0A482XVH0"/>
<dbReference type="OrthoDB" id="7612835at2759"/>
<feature type="compositionally biased region" description="Polar residues" evidence="1">
    <location>
        <begin position="71"/>
        <end position="82"/>
    </location>
</feature>
<reference evidence="2 3" key="1">
    <citation type="journal article" date="2017" name="Gigascience">
        <title>Genome sequence of the small brown planthopper, Laodelphax striatellus.</title>
        <authorList>
            <person name="Zhu J."/>
            <person name="Jiang F."/>
            <person name="Wang X."/>
            <person name="Yang P."/>
            <person name="Bao Y."/>
            <person name="Zhao W."/>
            <person name="Wang W."/>
            <person name="Lu H."/>
            <person name="Wang Q."/>
            <person name="Cui N."/>
            <person name="Li J."/>
            <person name="Chen X."/>
            <person name="Luo L."/>
            <person name="Yu J."/>
            <person name="Kang L."/>
            <person name="Cui F."/>
        </authorList>
    </citation>
    <scope>NUCLEOTIDE SEQUENCE [LARGE SCALE GENOMIC DNA]</scope>
    <source>
        <strain evidence="2">Lst14</strain>
    </source>
</reference>
<keyword evidence="3" id="KW-1185">Reference proteome</keyword>
<dbReference type="Proteomes" id="UP000291343">
    <property type="component" value="Unassembled WGS sequence"/>
</dbReference>
<name>A0A482XVH0_LAOST</name>
<accession>A0A482XVH0</accession>
<gene>
    <name evidence="2" type="ORF">LSTR_LSTR008464</name>
</gene>
<evidence type="ECO:0000313" key="3">
    <source>
        <dbReference type="Proteomes" id="UP000291343"/>
    </source>
</evidence>
<evidence type="ECO:0000256" key="1">
    <source>
        <dbReference type="SAM" id="MobiDB-lite"/>
    </source>
</evidence>
<proteinExistence type="predicted"/>